<dbReference type="Proteomes" id="UP000195024">
    <property type="component" value="Unassembled WGS sequence"/>
</dbReference>
<dbReference type="InterPro" id="IPR023214">
    <property type="entry name" value="HAD_sf"/>
</dbReference>
<dbReference type="PANTHER" id="PTHR10000:SF8">
    <property type="entry name" value="HAD SUPERFAMILY HYDROLASE-LIKE, TYPE 3"/>
    <property type="match status" value="1"/>
</dbReference>
<evidence type="ECO:0000313" key="4">
    <source>
        <dbReference type="Proteomes" id="UP000321175"/>
    </source>
</evidence>
<protein>
    <recommendedName>
        <fullName evidence="5">Hydrolase</fullName>
    </recommendedName>
</protein>
<dbReference type="EMBL" id="BJWA01000010">
    <property type="protein sequence ID" value="GEL80500.1"/>
    <property type="molecule type" value="Genomic_DNA"/>
</dbReference>
<organism evidence="2 3">
    <name type="scientific">Enterococcus mundtii</name>
    <dbReference type="NCBI Taxonomy" id="53346"/>
    <lineage>
        <taxon>Bacteria</taxon>
        <taxon>Bacillati</taxon>
        <taxon>Bacillota</taxon>
        <taxon>Bacilli</taxon>
        <taxon>Lactobacillales</taxon>
        <taxon>Enterococcaceae</taxon>
        <taxon>Enterococcus</taxon>
    </lineage>
</organism>
<accession>A0A1L8V0R4</accession>
<dbReference type="Proteomes" id="UP000321175">
    <property type="component" value="Unassembled WGS sequence"/>
</dbReference>
<dbReference type="GO" id="GO:0016791">
    <property type="term" value="F:phosphatase activity"/>
    <property type="evidence" value="ECO:0007669"/>
    <property type="project" value="TreeGrafter"/>
</dbReference>
<reference evidence="2 3" key="1">
    <citation type="submission" date="2017-05" db="EMBL/GenBank/DDBJ databases">
        <title>The Genome Sequence of Enterococcus mundtii 6B1_DIV0119.</title>
        <authorList>
            <consortium name="The Broad Institute Genomics Platform"/>
            <consortium name="The Broad Institute Genomic Center for Infectious Diseases"/>
            <person name="Earl A."/>
            <person name="Manson A."/>
            <person name="Schwartman J."/>
            <person name="Gilmore M."/>
            <person name="Abouelleil A."/>
            <person name="Cao P."/>
            <person name="Chapman S."/>
            <person name="Cusick C."/>
            <person name="Shea T."/>
            <person name="Young S."/>
            <person name="Neafsey D."/>
            <person name="Nusbaum C."/>
            <person name="Birren B."/>
        </authorList>
    </citation>
    <scope>NUCLEOTIDE SEQUENCE [LARGE SCALE GENOMIC DNA]</scope>
    <source>
        <strain evidence="2 3">6B1_DIV0119</strain>
    </source>
</reference>
<name>A0A1L8V0R4_ENTMU</name>
<dbReference type="GO" id="GO:0000287">
    <property type="term" value="F:magnesium ion binding"/>
    <property type="evidence" value="ECO:0007669"/>
    <property type="project" value="TreeGrafter"/>
</dbReference>
<evidence type="ECO:0000313" key="3">
    <source>
        <dbReference type="Proteomes" id="UP000195024"/>
    </source>
</evidence>
<proteinExistence type="predicted"/>
<evidence type="ECO:0000313" key="2">
    <source>
        <dbReference type="EMBL" id="OTP28421.1"/>
    </source>
</evidence>
<sequence length="116" mass="13231">MFDPQKNCFDHVKQLEKFKKQAYIVASEAAWFDISNHNVHKGTTVTELQRILHVTPEETMVFGDGLNDVELLERAAYSFAMSNAFEQIKEVAQFVTKSNDEDAVLHTIKKMIALQA</sequence>
<comment type="caution">
    <text evidence="2">The sequence shown here is derived from an EMBL/GenBank/DDBJ whole genome shotgun (WGS) entry which is preliminary data.</text>
</comment>
<dbReference type="PROSITE" id="PS01229">
    <property type="entry name" value="COF_2"/>
    <property type="match status" value="1"/>
</dbReference>
<gene>
    <name evidence="2" type="ORF">A5802_002163</name>
    <name evidence="1" type="ORF">EMU01_16440</name>
</gene>
<keyword evidence="4" id="KW-1185">Reference proteome</keyword>
<dbReference type="GO" id="GO:0005829">
    <property type="term" value="C:cytosol"/>
    <property type="evidence" value="ECO:0007669"/>
    <property type="project" value="TreeGrafter"/>
</dbReference>
<dbReference type="PANTHER" id="PTHR10000">
    <property type="entry name" value="PHOSPHOSERINE PHOSPHATASE"/>
    <property type="match status" value="1"/>
</dbReference>
<dbReference type="Pfam" id="PF08282">
    <property type="entry name" value="Hydrolase_3"/>
    <property type="match status" value="1"/>
</dbReference>
<dbReference type="EMBL" id="NGMS01000001">
    <property type="protein sequence ID" value="OTP28421.1"/>
    <property type="molecule type" value="Genomic_DNA"/>
</dbReference>
<dbReference type="Gene3D" id="3.30.1240.10">
    <property type="match status" value="1"/>
</dbReference>
<dbReference type="Gene3D" id="3.40.50.1000">
    <property type="entry name" value="HAD superfamily/HAD-like"/>
    <property type="match status" value="1"/>
</dbReference>
<dbReference type="AlphaFoldDB" id="A0A1L8V0R4"/>
<reference evidence="1 4" key="2">
    <citation type="submission" date="2019-07" db="EMBL/GenBank/DDBJ databases">
        <title>Whole genome shotgun sequence of Enterococcus mundtii NBRC 100490.</title>
        <authorList>
            <person name="Hosoyama A."/>
            <person name="Uohara A."/>
            <person name="Ohji S."/>
            <person name="Ichikawa N."/>
        </authorList>
    </citation>
    <scope>NUCLEOTIDE SEQUENCE [LARGE SCALE GENOMIC DNA]</scope>
    <source>
        <strain evidence="1 4">NBRC 100490</strain>
    </source>
</reference>
<evidence type="ECO:0000313" key="1">
    <source>
        <dbReference type="EMBL" id="GEL80500.1"/>
    </source>
</evidence>
<evidence type="ECO:0008006" key="5">
    <source>
        <dbReference type="Google" id="ProtNLM"/>
    </source>
</evidence>
<dbReference type="InterPro" id="IPR036412">
    <property type="entry name" value="HAD-like_sf"/>
</dbReference>
<dbReference type="SUPFAM" id="SSF56784">
    <property type="entry name" value="HAD-like"/>
    <property type="match status" value="1"/>
</dbReference>